<evidence type="ECO:0000256" key="1">
    <source>
        <dbReference type="SAM" id="Phobius"/>
    </source>
</evidence>
<gene>
    <name evidence="2" type="ORF">VFH_VI148600</name>
</gene>
<protein>
    <submittedName>
        <fullName evidence="2">Uncharacterized protein</fullName>
    </submittedName>
</protein>
<proteinExistence type="predicted"/>
<organism evidence="2 3">
    <name type="scientific">Vicia faba</name>
    <name type="common">Broad bean</name>
    <name type="synonym">Faba vulgaris</name>
    <dbReference type="NCBI Taxonomy" id="3906"/>
    <lineage>
        <taxon>Eukaryota</taxon>
        <taxon>Viridiplantae</taxon>
        <taxon>Streptophyta</taxon>
        <taxon>Embryophyta</taxon>
        <taxon>Tracheophyta</taxon>
        <taxon>Spermatophyta</taxon>
        <taxon>Magnoliopsida</taxon>
        <taxon>eudicotyledons</taxon>
        <taxon>Gunneridae</taxon>
        <taxon>Pentapetalae</taxon>
        <taxon>rosids</taxon>
        <taxon>fabids</taxon>
        <taxon>Fabales</taxon>
        <taxon>Fabaceae</taxon>
        <taxon>Papilionoideae</taxon>
        <taxon>50 kb inversion clade</taxon>
        <taxon>NPAAA clade</taxon>
        <taxon>Hologalegina</taxon>
        <taxon>IRL clade</taxon>
        <taxon>Fabeae</taxon>
        <taxon>Vicia</taxon>
    </lineage>
</organism>
<dbReference type="EMBL" id="OX451741">
    <property type="protein sequence ID" value="CAI8618967.1"/>
    <property type="molecule type" value="Genomic_DNA"/>
</dbReference>
<feature type="transmembrane region" description="Helical" evidence="1">
    <location>
        <begin position="36"/>
        <end position="55"/>
    </location>
</feature>
<keyword evidence="1" id="KW-0812">Transmembrane</keyword>
<evidence type="ECO:0000313" key="2">
    <source>
        <dbReference type="EMBL" id="CAI8618967.1"/>
    </source>
</evidence>
<keyword evidence="1" id="KW-0472">Membrane</keyword>
<dbReference type="Proteomes" id="UP001157006">
    <property type="component" value="Chromosome 6"/>
</dbReference>
<evidence type="ECO:0000313" key="3">
    <source>
        <dbReference type="Proteomes" id="UP001157006"/>
    </source>
</evidence>
<name>A0AAV1B9N8_VICFA</name>
<sequence length="132" mass="15678">MRFLDPPRLHLIVALCVSSFIDPIHLRPGSTFVRPLLQLFYFNVCYFGFIFIFIADSCSTQPRILRHKLRWWRSFSVMHMLFRSWLQHIHSCLDLGLCYGTGLPLEQHEECDEFDVNRVVQTVLDDRIVYES</sequence>
<dbReference type="AlphaFoldDB" id="A0AAV1B9N8"/>
<reference evidence="2 3" key="1">
    <citation type="submission" date="2023-01" db="EMBL/GenBank/DDBJ databases">
        <authorList>
            <person name="Kreplak J."/>
        </authorList>
    </citation>
    <scope>NUCLEOTIDE SEQUENCE [LARGE SCALE GENOMIC DNA]</scope>
</reference>
<accession>A0AAV1B9N8</accession>
<keyword evidence="3" id="KW-1185">Reference proteome</keyword>
<keyword evidence="1" id="KW-1133">Transmembrane helix</keyword>